<keyword evidence="2" id="KW-1185">Reference proteome</keyword>
<protein>
    <submittedName>
        <fullName evidence="1">Inosine monophosphate dehydrogenase</fullName>
    </submittedName>
</protein>
<dbReference type="STRING" id="86259.A0A4Z1P1S8"/>
<dbReference type="EMBL" id="SNSC02000021">
    <property type="protein sequence ID" value="TID15346.1"/>
    <property type="molecule type" value="Genomic_DNA"/>
</dbReference>
<accession>A0A4Z1P1S8</accession>
<gene>
    <name evidence="1" type="ORF">E6O75_ATG08599</name>
</gene>
<dbReference type="OrthoDB" id="2349068at2759"/>
<reference evidence="1 2" key="1">
    <citation type="submission" date="2019-04" db="EMBL/GenBank/DDBJ databases">
        <title>High contiguity whole genome sequence and gene annotation resource for two Venturia nashicola isolates.</title>
        <authorList>
            <person name="Prokchorchik M."/>
            <person name="Won K."/>
            <person name="Lee Y."/>
            <person name="Choi E.D."/>
            <person name="Segonzac C."/>
            <person name="Sohn K.H."/>
        </authorList>
    </citation>
    <scope>NUCLEOTIDE SEQUENCE [LARGE SCALE GENOMIC DNA]</scope>
    <source>
        <strain evidence="1 2">PRI2</strain>
    </source>
</reference>
<name>A0A4Z1P1S8_9PEZI</name>
<proteinExistence type="predicted"/>
<evidence type="ECO:0000313" key="2">
    <source>
        <dbReference type="Proteomes" id="UP000298493"/>
    </source>
</evidence>
<dbReference type="Proteomes" id="UP000298493">
    <property type="component" value="Unassembled WGS sequence"/>
</dbReference>
<sequence length="86" mass="9450">MRVLSAPSLAVEVSKAAGLGFIGPGTKPEDLGDVVEAQDGGQNTIRAQYYNHLRGTMDWPEAFDARGIVNQRWRDFETGLPFEQAK</sequence>
<dbReference type="AlphaFoldDB" id="A0A4Z1P1S8"/>
<organism evidence="1 2">
    <name type="scientific">Venturia nashicola</name>
    <dbReference type="NCBI Taxonomy" id="86259"/>
    <lineage>
        <taxon>Eukaryota</taxon>
        <taxon>Fungi</taxon>
        <taxon>Dikarya</taxon>
        <taxon>Ascomycota</taxon>
        <taxon>Pezizomycotina</taxon>
        <taxon>Dothideomycetes</taxon>
        <taxon>Pleosporomycetidae</taxon>
        <taxon>Venturiales</taxon>
        <taxon>Venturiaceae</taxon>
        <taxon>Venturia</taxon>
    </lineage>
</organism>
<evidence type="ECO:0000313" key="1">
    <source>
        <dbReference type="EMBL" id="TID15346.1"/>
    </source>
</evidence>
<comment type="caution">
    <text evidence="1">The sequence shown here is derived from an EMBL/GenBank/DDBJ whole genome shotgun (WGS) entry which is preliminary data.</text>
</comment>